<comment type="caution">
    <text evidence="1">The sequence shown here is derived from an EMBL/GenBank/DDBJ whole genome shotgun (WGS) entry which is preliminary data.</text>
</comment>
<evidence type="ECO:0000313" key="1">
    <source>
        <dbReference type="EMBL" id="KAB1184809.1"/>
    </source>
</evidence>
<sequence length="128" mass="14750">MQDDRDIKPTILEVDIYPTSPEEQEERQFNCVRNLLADYGFSIADISTEQDSNPVLTDAFTTLDSNIESVEQIVKTLEEWYPGHEVSYSRIYSDLYRETAIFPETQLIAVEYVKGGATDYQAMTEYTE</sequence>
<protein>
    <submittedName>
        <fullName evidence="1">Uncharacterized protein</fullName>
    </submittedName>
</protein>
<organism evidence="1">
    <name type="scientific">Haloferax sp. CBA1149</name>
    <dbReference type="NCBI Taxonomy" id="2650753"/>
    <lineage>
        <taxon>Archaea</taxon>
        <taxon>Methanobacteriati</taxon>
        <taxon>Methanobacteriota</taxon>
        <taxon>Stenosarchaea group</taxon>
        <taxon>Halobacteria</taxon>
        <taxon>Halobacteriales</taxon>
        <taxon>Haloferacaceae</taxon>
        <taxon>Haloferax</taxon>
    </lineage>
</organism>
<dbReference type="RefSeq" id="WP_151139973.1">
    <property type="nucleotide sequence ID" value="NZ_VZUS01000006.1"/>
</dbReference>
<proteinExistence type="predicted"/>
<name>A0A643JUG2_9EURY</name>
<dbReference type="EMBL" id="VZUS01000006">
    <property type="protein sequence ID" value="KAB1184809.1"/>
    <property type="molecule type" value="Genomic_DNA"/>
</dbReference>
<accession>A0A643JUG2</accession>
<reference evidence="1" key="1">
    <citation type="submission" date="2019-09" db="EMBL/GenBank/DDBJ databases">
        <title>Genomic analysis of Haloferax sp. CBA1149.</title>
        <authorList>
            <person name="Roh S.W."/>
        </authorList>
    </citation>
    <scope>NUCLEOTIDE SEQUENCE</scope>
    <source>
        <strain evidence="1">CBA1149</strain>
    </source>
</reference>
<gene>
    <name evidence="1" type="ORF">Hfx1149_17250</name>
</gene>
<dbReference type="AlphaFoldDB" id="A0A643JUG2"/>